<proteinExistence type="predicted"/>
<gene>
    <name evidence="3" type="ORF">PCOR1329_LOCUS26154</name>
</gene>
<evidence type="ECO:0000256" key="2">
    <source>
        <dbReference type="SAM" id="MobiDB-lite"/>
    </source>
</evidence>
<keyword evidence="4" id="KW-1185">Reference proteome</keyword>
<feature type="coiled-coil region" evidence="1">
    <location>
        <begin position="34"/>
        <end position="61"/>
    </location>
</feature>
<accession>A0ABN9S386</accession>
<evidence type="ECO:0000256" key="1">
    <source>
        <dbReference type="SAM" id="Coils"/>
    </source>
</evidence>
<organism evidence="3 4">
    <name type="scientific">Prorocentrum cordatum</name>
    <dbReference type="NCBI Taxonomy" id="2364126"/>
    <lineage>
        <taxon>Eukaryota</taxon>
        <taxon>Sar</taxon>
        <taxon>Alveolata</taxon>
        <taxon>Dinophyceae</taxon>
        <taxon>Prorocentrales</taxon>
        <taxon>Prorocentraceae</taxon>
        <taxon>Prorocentrum</taxon>
    </lineage>
</organism>
<protein>
    <submittedName>
        <fullName evidence="3">Uncharacterized protein</fullName>
    </submittedName>
</protein>
<comment type="caution">
    <text evidence="3">The sequence shown here is derived from an EMBL/GenBank/DDBJ whole genome shotgun (WGS) entry which is preliminary data.</text>
</comment>
<feature type="region of interest" description="Disordered" evidence="2">
    <location>
        <begin position="128"/>
        <end position="148"/>
    </location>
</feature>
<dbReference type="EMBL" id="CAUYUJ010009247">
    <property type="protein sequence ID" value="CAK0826221.1"/>
    <property type="molecule type" value="Genomic_DNA"/>
</dbReference>
<keyword evidence="1" id="KW-0175">Coiled coil</keyword>
<evidence type="ECO:0000313" key="3">
    <source>
        <dbReference type="EMBL" id="CAK0826221.1"/>
    </source>
</evidence>
<dbReference type="Proteomes" id="UP001189429">
    <property type="component" value="Unassembled WGS sequence"/>
</dbReference>
<reference evidence="3" key="1">
    <citation type="submission" date="2023-10" db="EMBL/GenBank/DDBJ databases">
        <authorList>
            <person name="Chen Y."/>
            <person name="Shah S."/>
            <person name="Dougan E. K."/>
            <person name="Thang M."/>
            <person name="Chan C."/>
        </authorList>
    </citation>
    <scope>NUCLEOTIDE SEQUENCE [LARGE SCALE GENOMIC DNA]</scope>
</reference>
<evidence type="ECO:0000313" key="4">
    <source>
        <dbReference type="Proteomes" id="UP001189429"/>
    </source>
</evidence>
<name>A0ABN9S386_9DINO</name>
<sequence>MVPADRCSLGIAAGLALGLWRDAVSRRQRRVRAAVSAENVVKRLMEEKTRLEQSVLGLELQVRRSEDPEVQRRVDAIVPYLEEEMAARRRGDTAVHLEAIMRNVAMHVFDAPMARLVGLNFKQLNGVQRHSRGRARRDKGADDVVPATPTLRGTSPWCGLVCTCGTTVFANAGAEVVSEADAITAAGEWAPDPTAQPFVPLEQLHEQTMRLGMQGRQRHQPFVKRRRLCHAVAAVDAKASSAMGPLTGMAALPTVAAVACCAEGPLRGMTALPTGAAAARVGRRWRRAVLDKEVVFMQGVEAHIAAQTAQEAQNVDWLLRDLGAAICAAGPAEASASSR</sequence>